<dbReference type="NCBIfam" id="NF009270">
    <property type="entry name" value="PRK12627.1"/>
    <property type="match status" value="1"/>
</dbReference>
<dbReference type="GO" id="GO:0009425">
    <property type="term" value="C:bacterial-type flagellum basal body"/>
    <property type="evidence" value="ECO:0007669"/>
    <property type="project" value="UniProtKB-SubCell"/>
</dbReference>
<evidence type="ECO:0000313" key="4">
    <source>
        <dbReference type="Proteomes" id="UP000484076"/>
    </source>
</evidence>
<proteinExistence type="predicted"/>
<evidence type="ECO:0000313" key="3">
    <source>
        <dbReference type="EMBL" id="NUB44617.1"/>
    </source>
</evidence>
<gene>
    <name evidence="3" type="ORF">GEU84_009505</name>
</gene>
<dbReference type="EMBL" id="WHUT02000004">
    <property type="protein sequence ID" value="NUB44617.1"/>
    <property type="molecule type" value="Genomic_DNA"/>
</dbReference>
<dbReference type="Pfam" id="PF00460">
    <property type="entry name" value="Flg_bb_rod"/>
    <property type="match status" value="1"/>
</dbReference>
<protein>
    <submittedName>
        <fullName evidence="3">FlgB family protein</fullName>
    </submittedName>
</protein>
<sequence length="126" mass="13025">MFQSVEISRMAQAMARHAGARQAVIASNIAQADTPGYKARDLPAFAASYAAGDGLRATRAGHAPAQAAFATRPIAGGSGAAPNGNSVSLETEMVKAVEARQQHDMALAIYRSVSTILRTSLGRGGR</sequence>
<feature type="domain" description="Flagellar basal body rod protein N-terminal" evidence="2">
    <location>
        <begin position="20"/>
        <end position="38"/>
    </location>
</feature>
<organism evidence="3 4">
    <name type="scientific">Fertoeibacter niger</name>
    <dbReference type="NCBI Taxonomy" id="2656921"/>
    <lineage>
        <taxon>Bacteria</taxon>
        <taxon>Pseudomonadati</taxon>
        <taxon>Pseudomonadota</taxon>
        <taxon>Alphaproteobacteria</taxon>
        <taxon>Rhodobacterales</taxon>
        <taxon>Paracoccaceae</taxon>
        <taxon>Fertoeibacter</taxon>
    </lineage>
</organism>
<dbReference type="Proteomes" id="UP000484076">
    <property type="component" value="Unassembled WGS sequence"/>
</dbReference>
<dbReference type="RefSeq" id="WP_174539718.1">
    <property type="nucleotide sequence ID" value="NZ_WHUT02000004.1"/>
</dbReference>
<comment type="subcellular location">
    <subcellularLocation>
        <location evidence="1">Bacterial flagellum basal body</location>
    </subcellularLocation>
</comment>
<name>A0A8X8KQZ2_9RHOB</name>
<dbReference type="InterPro" id="IPR001444">
    <property type="entry name" value="Flag_bb_rod_N"/>
</dbReference>
<reference evidence="3" key="1">
    <citation type="submission" date="2020-05" db="EMBL/GenBank/DDBJ databases">
        <title>Fertoebacter nigrum gen. nov., sp. nov., a new member of the family Rhodobacteraceae.</title>
        <authorList>
            <person name="Szuroczki S."/>
            <person name="Abbaszade G."/>
            <person name="Buni D."/>
            <person name="Schumann P."/>
            <person name="Toth E."/>
        </authorList>
    </citation>
    <scope>NUCLEOTIDE SEQUENCE</scope>
    <source>
        <strain evidence="3">RG-N-1a</strain>
    </source>
</reference>
<accession>A0A8X8KQZ2</accession>
<evidence type="ECO:0000259" key="2">
    <source>
        <dbReference type="Pfam" id="PF00460"/>
    </source>
</evidence>
<comment type="caution">
    <text evidence="3">The sequence shown here is derived from an EMBL/GenBank/DDBJ whole genome shotgun (WGS) entry which is preliminary data.</text>
</comment>
<evidence type="ECO:0000256" key="1">
    <source>
        <dbReference type="ARBA" id="ARBA00004117"/>
    </source>
</evidence>
<keyword evidence="4" id="KW-1185">Reference proteome</keyword>
<dbReference type="AlphaFoldDB" id="A0A8X8KQZ2"/>